<name>A0ABX1N364_9RHOO</name>
<dbReference type="EMBL" id="WTVH01000017">
    <property type="protein sequence ID" value="NMF93698.1"/>
    <property type="molecule type" value="Genomic_DNA"/>
</dbReference>
<evidence type="ECO:0000313" key="2">
    <source>
        <dbReference type="Proteomes" id="UP000601990"/>
    </source>
</evidence>
<comment type="caution">
    <text evidence="1">The sequence shown here is derived from an EMBL/GenBank/DDBJ whole genome shotgun (WGS) entry which is preliminary data.</text>
</comment>
<dbReference type="RefSeq" id="WP_169198957.1">
    <property type="nucleotide sequence ID" value="NZ_WTVH02000010.1"/>
</dbReference>
<keyword evidence="2" id="KW-1185">Reference proteome</keyword>
<protein>
    <submittedName>
        <fullName evidence="1">Uncharacterized protein</fullName>
    </submittedName>
</protein>
<reference evidence="1" key="1">
    <citation type="submission" date="2019-12" db="EMBL/GenBank/DDBJ databases">
        <title>Comparative genomics gives insights into the taxonomy of the Azoarcus-Aromatoleum group and reveals separate origins of nif in the plant-associated Azoarcus and non-plant-associated Aromatoleum sub-groups.</title>
        <authorList>
            <person name="Lafos M."/>
            <person name="Maluk M."/>
            <person name="Batista M."/>
            <person name="Junghare M."/>
            <person name="Carmona M."/>
            <person name="Faoro H."/>
            <person name="Cruz L.M."/>
            <person name="Battistoni F."/>
            <person name="De Souza E."/>
            <person name="Pedrosa F."/>
            <person name="Chen W.-M."/>
            <person name="Poole P.S."/>
            <person name="Dixon R.A."/>
            <person name="James E.K."/>
        </authorList>
    </citation>
    <scope>NUCLEOTIDE SEQUENCE</scope>
    <source>
        <strain evidence="1">U120</strain>
    </source>
</reference>
<dbReference type="Proteomes" id="UP000601990">
    <property type="component" value="Unassembled WGS sequence"/>
</dbReference>
<sequence>MCHETLRKNDIYGRAQGDGLAQRLLKLEGGISAQHTFNLVFRIVDLRTFTGAFRPVLEGIVAASARIGRRYRAIDARPGTRRIHSNALVTEKGGNVEDFLSHLREH</sequence>
<evidence type="ECO:0000313" key="1">
    <source>
        <dbReference type="EMBL" id="NMF93698.1"/>
    </source>
</evidence>
<accession>A0ABX1N364</accession>
<organism evidence="1 2">
    <name type="scientific">Aromatoleum buckelii</name>
    <dbReference type="NCBI Taxonomy" id="200254"/>
    <lineage>
        <taxon>Bacteria</taxon>
        <taxon>Pseudomonadati</taxon>
        <taxon>Pseudomonadota</taxon>
        <taxon>Betaproteobacteria</taxon>
        <taxon>Rhodocyclales</taxon>
        <taxon>Rhodocyclaceae</taxon>
        <taxon>Aromatoleum</taxon>
    </lineage>
</organism>
<gene>
    <name evidence="1" type="ORF">GO608_10205</name>
</gene>
<proteinExistence type="predicted"/>